<keyword evidence="2" id="KW-0472">Membrane</keyword>
<name>A0A9N7N4U6_STRHE</name>
<evidence type="ECO:0000313" key="3">
    <source>
        <dbReference type="EMBL" id="CAA0820480.1"/>
    </source>
</evidence>
<feature type="region of interest" description="Disordered" evidence="1">
    <location>
        <begin position="15"/>
        <end position="86"/>
    </location>
</feature>
<feature type="region of interest" description="Disordered" evidence="1">
    <location>
        <begin position="192"/>
        <end position="216"/>
    </location>
</feature>
<keyword evidence="2" id="KW-1133">Transmembrane helix</keyword>
<feature type="compositionally biased region" description="Low complexity" evidence="1">
    <location>
        <begin position="72"/>
        <end position="82"/>
    </location>
</feature>
<feature type="compositionally biased region" description="Basic and acidic residues" evidence="1">
    <location>
        <begin position="153"/>
        <end position="163"/>
    </location>
</feature>
<comment type="caution">
    <text evidence="3">The sequence shown here is derived from an EMBL/GenBank/DDBJ whole genome shotgun (WGS) entry which is preliminary data.</text>
</comment>
<dbReference type="PANTHER" id="PTHR35490:SF2">
    <property type="entry name" value="BACTERIOPHAGE N4 ADSORPTION B PROTEIN"/>
    <property type="match status" value="1"/>
</dbReference>
<evidence type="ECO:0000313" key="4">
    <source>
        <dbReference type="Proteomes" id="UP001153555"/>
    </source>
</evidence>
<protein>
    <submittedName>
        <fullName evidence="3">Uncharacterized protein</fullName>
    </submittedName>
</protein>
<dbReference type="EMBL" id="CACSLK010020742">
    <property type="protein sequence ID" value="CAA0820480.1"/>
    <property type="molecule type" value="Genomic_DNA"/>
</dbReference>
<dbReference type="Proteomes" id="UP001153555">
    <property type="component" value="Unassembled WGS sequence"/>
</dbReference>
<accession>A0A9N7N4U6</accession>
<reference evidence="3" key="1">
    <citation type="submission" date="2019-12" db="EMBL/GenBank/DDBJ databases">
        <authorList>
            <person name="Scholes J."/>
        </authorList>
    </citation>
    <scope>NUCLEOTIDE SEQUENCE</scope>
</reference>
<sequence length="478" mass="53781">MPTFTSVAFDRLLEPGASNYMTPPATDPPISKIERRHSTPNTSQLREIEARSRNPRRGIPIPHNSKYDKRINGSSSTSVSVGNKHHRTQISPALYATPEPTPLPDSPSSFPPSPYIVNHKRRGPRLMKSFSEYDVATWEREAGEGKVGGNENTDEKEVTARASEDDGFVSKKVPDVFRVDDATVPSIARENHLNGTGIDEKGNLDAENGPEGQKGMLKSAVGFDLQQDGEDDDFADPQDSMSVRSISESEGIGGADRSLNLSTPLAEFYDAWEELSSESGPQLKMPDIESELREIRLSLLMEIEKRKQAEDTLCNMRNQWQRIREKLSLLGLTLPEDLKTCLLEGEQPADPAGEVWQQVYIARFVANSIGKGIAKAEAEMEMEAQIKLKNFEIARLWDRLRYYETVNQEMSQRNQEVVEETRRLRQIRKRRQKWIWGSIATAVTLGSAVFAYSYFHSGKTSSSKTPLHTIVSDYRYTE</sequence>
<keyword evidence="2" id="KW-0812">Transmembrane</keyword>
<evidence type="ECO:0000256" key="1">
    <source>
        <dbReference type="SAM" id="MobiDB-lite"/>
    </source>
</evidence>
<feature type="region of interest" description="Disordered" evidence="1">
    <location>
        <begin position="142"/>
        <end position="163"/>
    </location>
</feature>
<dbReference type="OrthoDB" id="1923043at2759"/>
<evidence type="ECO:0000256" key="2">
    <source>
        <dbReference type="SAM" id="Phobius"/>
    </source>
</evidence>
<dbReference type="AlphaFoldDB" id="A0A9N7N4U6"/>
<feature type="compositionally biased region" description="Pro residues" evidence="1">
    <location>
        <begin position="99"/>
        <end position="113"/>
    </location>
</feature>
<proteinExistence type="predicted"/>
<keyword evidence="4" id="KW-1185">Reference proteome</keyword>
<feature type="transmembrane region" description="Helical" evidence="2">
    <location>
        <begin position="434"/>
        <end position="455"/>
    </location>
</feature>
<gene>
    <name evidence="3" type="ORF">SHERM_18482</name>
</gene>
<dbReference type="PANTHER" id="PTHR35490">
    <property type="entry name" value="BACTERIOPHAGE N4 ADSORPTION B PROTEIN"/>
    <property type="match status" value="1"/>
</dbReference>
<organism evidence="3 4">
    <name type="scientific">Striga hermonthica</name>
    <name type="common">Purple witchweed</name>
    <name type="synonym">Buchnera hermonthica</name>
    <dbReference type="NCBI Taxonomy" id="68872"/>
    <lineage>
        <taxon>Eukaryota</taxon>
        <taxon>Viridiplantae</taxon>
        <taxon>Streptophyta</taxon>
        <taxon>Embryophyta</taxon>
        <taxon>Tracheophyta</taxon>
        <taxon>Spermatophyta</taxon>
        <taxon>Magnoliopsida</taxon>
        <taxon>eudicotyledons</taxon>
        <taxon>Gunneridae</taxon>
        <taxon>Pentapetalae</taxon>
        <taxon>asterids</taxon>
        <taxon>lamiids</taxon>
        <taxon>Lamiales</taxon>
        <taxon>Orobanchaceae</taxon>
        <taxon>Buchnereae</taxon>
        <taxon>Striga</taxon>
    </lineage>
</organism>
<feature type="region of interest" description="Disordered" evidence="1">
    <location>
        <begin position="94"/>
        <end position="113"/>
    </location>
</feature>